<organism evidence="1 2">
    <name type="scientific">Paramuricea clavata</name>
    <name type="common">Red gorgonian</name>
    <name type="synonym">Violescent sea-whip</name>
    <dbReference type="NCBI Taxonomy" id="317549"/>
    <lineage>
        <taxon>Eukaryota</taxon>
        <taxon>Metazoa</taxon>
        <taxon>Cnidaria</taxon>
        <taxon>Anthozoa</taxon>
        <taxon>Octocorallia</taxon>
        <taxon>Malacalcyonacea</taxon>
        <taxon>Plexauridae</taxon>
        <taxon>Paramuricea</taxon>
    </lineage>
</organism>
<name>A0A7D9IWN1_PARCT</name>
<dbReference type="AlphaFoldDB" id="A0A7D9IWN1"/>
<comment type="caution">
    <text evidence="1">The sequence shown here is derived from an EMBL/GenBank/DDBJ whole genome shotgun (WGS) entry which is preliminary data.</text>
</comment>
<evidence type="ECO:0000313" key="1">
    <source>
        <dbReference type="EMBL" id="CAB4015124.1"/>
    </source>
</evidence>
<protein>
    <submittedName>
        <fullName evidence="1">Uncharacterized protein</fullName>
    </submittedName>
</protein>
<accession>A0A7D9IWN1</accession>
<reference evidence="1" key="1">
    <citation type="submission" date="2020-04" db="EMBL/GenBank/DDBJ databases">
        <authorList>
            <person name="Alioto T."/>
            <person name="Alioto T."/>
            <person name="Gomez Garrido J."/>
        </authorList>
    </citation>
    <scope>NUCLEOTIDE SEQUENCE</scope>
    <source>
        <strain evidence="1">A484AB</strain>
    </source>
</reference>
<sequence length="145" mass="17179">MNFDVNVILAEEELNLYRFRIFWDKVNPKRKDCRHAILSYQNQIRDLRKMKPKRWLGEIKQPCVIATFIGQDLQSVLRPDLHIGEMSHIWKKSIKIFASVIKDYCSFSMNLSFFMEDESLRQPRKQGPPHPWDRCSLIEIDAAVA</sequence>
<dbReference type="Proteomes" id="UP001152795">
    <property type="component" value="Unassembled WGS sequence"/>
</dbReference>
<keyword evidence="2" id="KW-1185">Reference proteome</keyword>
<evidence type="ECO:0000313" key="2">
    <source>
        <dbReference type="Proteomes" id="UP001152795"/>
    </source>
</evidence>
<gene>
    <name evidence="1" type="ORF">PACLA_8A076773</name>
</gene>
<dbReference type="EMBL" id="CACRXK020008591">
    <property type="protein sequence ID" value="CAB4015124.1"/>
    <property type="molecule type" value="Genomic_DNA"/>
</dbReference>
<proteinExistence type="predicted"/>